<proteinExistence type="predicted"/>
<evidence type="ECO:0000313" key="2">
    <source>
        <dbReference type="Proteomes" id="UP000262699"/>
    </source>
</evidence>
<comment type="caution">
    <text evidence="1">The sequence shown here is derived from an EMBL/GenBank/DDBJ whole genome shotgun (WGS) entry which is preliminary data.</text>
</comment>
<dbReference type="EMBL" id="DOYJ01000047">
    <property type="protein sequence ID" value="HCB74847.1"/>
    <property type="molecule type" value="Genomic_DNA"/>
</dbReference>
<dbReference type="SUPFAM" id="SSF51197">
    <property type="entry name" value="Clavaminate synthase-like"/>
    <property type="match status" value="1"/>
</dbReference>
<sequence>MQVEGDYRADGAALVRGLVPPEICNALLRQFQRELDPDEAGLDAPRTGSPLLVRDVPEVYGFAWSPLVSFLWGLTPAVRSITGLDLVPSYDYLRIYREGDLCRVHSDRPSCEHSLSLTLDYSDGEVWPLEVGATTLPEPVKRVTDDFEGDAVLSFAMQPGDAVLYNGVHRRHGRTTPNPNGWSAHLFMHWVERGGAFAEHAFDARADYRRPVNFRFAG</sequence>
<dbReference type="Proteomes" id="UP000262699">
    <property type="component" value="Unassembled WGS sequence"/>
</dbReference>
<evidence type="ECO:0008006" key="3">
    <source>
        <dbReference type="Google" id="ProtNLM"/>
    </source>
</evidence>
<protein>
    <recommendedName>
        <fullName evidence="3">Fe2OG dioxygenase domain-containing protein</fullName>
    </recommendedName>
</protein>
<name>A0A3D0W7Y1_9SPHN</name>
<dbReference type="AlphaFoldDB" id="A0A3D0W7Y1"/>
<accession>A0A3D0W7Y1</accession>
<organism evidence="1 2">
    <name type="scientific">Sphingomonas bacterium</name>
    <dbReference type="NCBI Taxonomy" id="1895847"/>
    <lineage>
        <taxon>Bacteria</taxon>
        <taxon>Pseudomonadati</taxon>
        <taxon>Pseudomonadota</taxon>
        <taxon>Alphaproteobacteria</taxon>
        <taxon>Sphingomonadales</taxon>
        <taxon>Sphingomonadaceae</taxon>
        <taxon>Sphingomonas</taxon>
    </lineage>
</organism>
<gene>
    <name evidence="1" type="ORF">DEP91_01515</name>
</gene>
<reference evidence="1 2" key="1">
    <citation type="journal article" date="2018" name="Nat. Biotechnol.">
        <title>A standardized bacterial taxonomy based on genome phylogeny substantially revises the tree of life.</title>
        <authorList>
            <person name="Parks D.H."/>
            <person name="Chuvochina M."/>
            <person name="Waite D.W."/>
            <person name="Rinke C."/>
            <person name="Skarshewski A."/>
            <person name="Chaumeil P.A."/>
            <person name="Hugenholtz P."/>
        </authorList>
    </citation>
    <scope>NUCLEOTIDE SEQUENCE [LARGE SCALE GENOMIC DNA]</scope>
    <source>
        <strain evidence="1">UBA9015</strain>
    </source>
</reference>
<evidence type="ECO:0000313" key="1">
    <source>
        <dbReference type="EMBL" id="HCB74847.1"/>
    </source>
</evidence>